<evidence type="ECO:0000313" key="1">
    <source>
        <dbReference type="EMBL" id="RVW47654.1"/>
    </source>
</evidence>
<protein>
    <submittedName>
        <fullName evidence="1">Protein PIR</fullName>
    </submittedName>
</protein>
<dbReference type="InterPro" id="IPR008081">
    <property type="entry name" value="Cytoplasmic_FMR1-int"/>
</dbReference>
<dbReference type="Proteomes" id="UP000288805">
    <property type="component" value="Unassembled WGS sequence"/>
</dbReference>
<accession>A0A438EIU5</accession>
<reference evidence="1 2" key="1">
    <citation type="journal article" date="2018" name="PLoS Genet.">
        <title>Population sequencing reveals clonal diversity and ancestral inbreeding in the grapevine cultivar Chardonnay.</title>
        <authorList>
            <person name="Roach M.J."/>
            <person name="Johnson D.L."/>
            <person name="Bohlmann J."/>
            <person name="van Vuuren H.J."/>
            <person name="Jones S.J."/>
            <person name="Pretorius I.S."/>
            <person name="Schmidt S.A."/>
            <person name="Borneman A.R."/>
        </authorList>
    </citation>
    <scope>NUCLEOTIDE SEQUENCE [LARGE SCALE GENOMIC DNA]</scope>
    <source>
        <strain evidence="2">cv. Chardonnay</strain>
        <tissue evidence="1">Leaf</tissue>
    </source>
</reference>
<gene>
    <name evidence="1" type="primary">PIR_1</name>
    <name evidence="1" type="ORF">CK203_095481</name>
</gene>
<organism evidence="1 2">
    <name type="scientific">Vitis vinifera</name>
    <name type="common">Grape</name>
    <dbReference type="NCBI Taxonomy" id="29760"/>
    <lineage>
        <taxon>Eukaryota</taxon>
        <taxon>Viridiplantae</taxon>
        <taxon>Streptophyta</taxon>
        <taxon>Embryophyta</taxon>
        <taxon>Tracheophyta</taxon>
        <taxon>Spermatophyta</taxon>
        <taxon>Magnoliopsida</taxon>
        <taxon>eudicotyledons</taxon>
        <taxon>Gunneridae</taxon>
        <taxon>Pentapetalae</taxon>
        <taxon>rosids</taxon>
        <taxon>Vitales</taxon>
        <taxon>Vitaceae</taxon>
        <taxon>Viteae</taxon>
        <taxon>Vitis</taxon>
    </lineage>
</organism>
<dbReference type="GO" id="GO:0031267">
    <property type="term" value="F:small GTPase binding"/>
    <property type="evidence" value="ECO:0007669"/>
    <property type="project" value="InterPro"/>
</dbReference>
<dbReference type="Pfam" id="PF05994">
    <property type="entry name" value="FragX_IP"/>
    <property type="match status" value="1"/>
</dbReference>
<dbReference type="AlphaFoldDB" id="A0A438EIU5"/>
<sequence length="316" mass="35271">MCFLTKSNLKGRLAILDYRNRHPMVEASSATFILSSYNQFVCDSQIWMEMRNDFLPNFILCNTTQRFVRSSKVPSVPVQRPSVPSAKPNFYCGTQAIIHSGQISLAISQSDHLSLWPSLIPVISPYSQSQGRKRFPVGLIVVDTFPANFPGELPATVFFSSQGAPRGDLQFVPKHRNQKPIHARFSGRRLHLTRRRVRRVIHFPATRFLLQARLTPTNHPSYLFLPSEPCTCLFGVILLPWALRSVFPASSGYFFSTPIPARALGSVLLPFPSMTKYGMASSQVSSVTSPESGGRSEIPNLVAMIPLLFSSQDTIK</sequence>
<proteinExistence type="predicted"/>
<name>A0A438EIU5_VITVI</name>
<dbReference type="PANTHER" id="PTHR12195">
    <property type="entry name" value="CYTOPLASMIC FMR1-INTERACTING PROTEIN-RELATED"/>
    <property type="match status" value="1"/>
</dbReference>
<evidence type="ECO:0000313" key="2">
    <source>
        <dbReference type="Proteomes" id="UP000288805"/>
    </source>
</evidence>
<dbReference type="GO" id="GO:0030833">
    <property type="term" value="P:regulation of actin filament polymerization"/>
    <property type="evidence" value="ECO:0007669"/>
    <property type="project" value="InterPro"/>
</dbReference>
<dbReference type="EMBL" id="QGNW01001273">
    <property type="protein sequence ID" value="RVW47654.1"/>
    <property type="molecule type" value="Genomic_DNA"/>
</dbReference>
<comment type="caution">
    <text evidence="1">The sequence shown here is derived from an EMBL/GenBank/DDBJ whole genome shotgun (WGS) entry which is preliminary data.</text>
</comment>